<feature type="binding site" evidence="1">
    <location>
        <position position="65"/>
    </location>
    <ligand>
        <name>Mg(2+)</name>
        <dbReference type="ChEBI" id="CHEBI:18420"/>
        <label>1</label>
        <note>catalytic</note>
    </ligand>
</feature>
<keyword evidence="1" id="KW-0460">Magnesium</keyword>
<dbReference type="PANTHER" id="PTHR20854:SF4">
    <property type="entry name" value="INOSITOL-1-MONOPHOSPHATASE-RELATED"/>
    <property type="match status" value="1"/>
</dbReference>
<dbReference type="SUPFAM" id="SSF56655">
    <property type="entry name" value="Carbohydrate phosphatase"/>
    <property type="match status" value="1"/>
</dbReference>
<feature type="binding site" evidence="1">
    <location>
        <position position="88"/>
    </location>
    <ligand>
        <name>Mg(2+)</name>
        <dbReference type="ChEBI" id="CHEBI:18420"/>
        <label>1</label>
        <note>catalytic</note>
    </ligand>
</feature>
<dbReference type="GO" id="GO:0006020">
    <property type="term" value="P:inositol metabolic process"/>
    <property type="evidence" value="ECO:0007669"/>
    <property type="project" value="TreeGrafter"/>
</dbReference>
<feature type="binding site" evidence="1">
    <location>
        <position position="90"/>
    </location>
    <ligand>
        <name>Mg(2+)</name>
        <dbReference type="ChEBI" id="CHEBI:18420"/>
        <label>2</label>
    </ligand>
</feature>
<accession>A0A8J3RCM2</accession>
<reference evidence="2" key="1">
    <citation type="submission" date="2021-01" db="EMBL/GenBank/DDBJ databases">
        <title>Whole genome shotgun sequence of Sphaerimonospora thailandensis NBRC 107569.</title>
        <authorList>
            <person name="Komaki H."/>
            <person name="Tamura T."/>
        </authorList>
    </citation>
    <scope>NUCLEOTIDE SEQUENCE</scope>
    <source>
        <strain evidence="2">NBRC 107569</strain>
    </source>
</reference>
<comment type="cofactor">
    <cofactor evidence="1">
        <name>Mg(2+)</name>
        <dbReference type="ChEBI" id="CHEBI:18420"/>
    </cofactor>
</comment>
<dbReference type="InterPro" id="IPR000760">
    <property type="entry name" value="Inositol_monophosphatase-like"/>
</dbReference>
<evidence type="ECO:0000313" key="2">
    <source>
        <dbReference type="EMBL" id="GIH72548.1"/>
    </source>
</evidence>
<sequence length="268" mass="28951">MWIDKVTEILREAAEVAILPRFRALEEGDIAEKSPGEVVTVADREAEELISRRLRDVMDIPVVGEEATAADPRLVAALREAPAAWVVDPLDGTSNFVAGRPEYAVMAALVRDGETVASWIVRPTEGCAYVAERGSGAWRDGVRVRRKPAPADPATLRGAALTRFFDPPARERVAAAAPRFAALGPGTACAGVEYPRLLDGEQDFILFHRTLPWDHAPGTLLLTEAGCVARRPDGSPYRPADQRIGLLNAADPACWDTVRTILLEPASA</sequence>
<gene>
    <name evidence="2" type="ORF">Mth01_48010</name>
</gene>
<dbReference type="AlphaFoldDB" id="A0A8J3RCM2"/>
<dbReference type="GO" id="GO:0007165">
    <property type="term" value="P:signal transduction"/>
    <property type="evidence" value="ECO:0007669"/>
    <property type="project" value="TreeGrafter"/>
</dbReference>
<evidence type="ECO:0000256" key="1">
    <source>
        <dbReference type="PIRSR" id="PIRSR600760-2"/>
    </source>
</evidence>
<name>A0A8J3RCM2_9ACTN</name>
<dbReference type="GO" id="GO:0008934">
    <property type="term" value="F:inositol monophosphate 1-phosphatase activity"/>
    <property type="evidence" value="ECO:0007669"/>
    <property type="project" value="TreeGrafter"/>
</dbReference>
<dbReference type="GO" id="GO:0046872">
    <property type="term" value="F:metal ion binding"/>
    <property type="evidence" value="ECO:0007669"/>
    <property type="project" value="UniProtKB-KW"/>
</dbReference>
<dbReference type="Pfam" id="PF00459">
    <property type="entry name" value="Inositol_P"/>
    <property type="match status" value="1"/>
</dbReference>
<feature type="binding site" evidence="1">
    <location>
        <position position="91"/>
    </location>
    <ligand>
        <name>Mg(2+)</name>
        <dbReference type="ChEBI" id="CHEBI:18420"/>
        <label>1</label>
        <note>catalytic</note>
    </ligand>
</feature>
<keyword evidence="1" id="KW-0479">Metal-binding</keyword>
<dbReference type="Gene3D" id="3.30.540.10">
    <property type="entry name" value="Fructose-1,6-Bisphosphatase, subunit A, domain 1"/>
    <property type="match status" value="1"/>
</dbReference>
<dbReference type="PRINTS" id="PR00377">
    <property type="entry name" value="IMPHPHTASES"/>
</dbReference>
<organism evidence="2 3">
    <name type="scientific">Sphaerimonospora thailandensis</name>
    <dbReference type="NCBI Taxonomy" id="795644"/>
    <lineage>
        <taxon>Bacteria</taxon>
        <taxon>Bacillati</taxon>
        <taxon>Actinomycetota</taxon>
        <taxon>Actinomycetes</taxon>
        <taxon>Streptosporangiales</taxon>
        <taxon>Streptosporangiaceae</taxon>
        <taxon>Sphaerimonospora</taxon>
    </lineage>
</organism>
<evidence type="ECO:0000313" key="3">
    <source>
        <dbReference type="Proteomes" id="UP000610966"/>
    </source>
</evidence>
<dbReference type="Proteomes" id="UP000610966">
    <property type="component" value="Unassembled WGS sequence"/>
</dbReference>
<keyword evidence="3" id="KW-1185">Reference proteome</keyword>
<protein>
    <submittedName>
        <fullName evidence="2">Inositol monophosphatase</fullName>
    </submittedName>
</protein>
<proteinExistence type="predicted"/>
<comment type="caution">
    <text evidence="2">The sequence shown here is derived from an EMBL/GenBank/DDBJ whole genome shotgun (WGS) entry which is preliminary data.</text>
</comment>
<dbReference type="RefSeq" id="WP_204018210.1">
    <property type="nucleotide sequence ID" value="NZ_BOOG01000054.1"/>
</dbReference>
<dbReference type="Gene3D" id="3.40.190.80">
    <property type="match status" value="1"/>
</dbReference>
<dbReference type="EMBL" id="BOOG01000054">
    <property type="protein sequence ID" value="GIH72548.1"/>
    <property type="molecule type" value="Genomic_DNA"/>
</dbReference>
<feature type="binding site" evidence="1">
    <location>
        <position position="214"/>
    </location>
    <ligand>
        <name>Mg(2+)</name>
        <dbReference type="ChEBI" id="CHEBI:18420"/>
        <label>1</label>
        <note>catalytic</note>
    </ligand>
</feature>
<dbReference type="PANTHER" id="PTHR20854">
    <property type="entry name" value="INOSITOL MONOPHOSPHATASE"/>
    <property type="match status" value="1"/>
</dbReference>